<feature type="domain" description="Maestro-like HEAT-repeats" evidence="2">
    <location>
        <begin position="25"/>
        <end position="158"/>
    </location>
</feature>
<comment type="caution">
    <text evidence="3">The sequence shown here is derived from an EMBL/GenBank/DDBJ whole genome shotgun (WGS) entry which is preliminary data.</text>
</comment>
<evidence type="ECO:0000256" key="1">
    <source>
        <dbReference type="SAM" id="MobiDB-lite"/>
    </source>
</evidence>
<dbReference type="Pfam" id="PF21047">
    <property type="entry name" value="HEAT_Maestro"/>
    <property type="match status" value="1"/>
</dbReference>
<dbReference type="AlphaFoldDB" id="A0A151P4B4"/>
<gene>
    <name evidence="3" type="ORF">Y1Q_0012866</name>
</gene>
<protein>
    <submittedName>
        <fullName evidence="3">Maestro heat-like repeat-containing protein family member 2B</fullName>
    </submittedName>
</protein>
<dbReference type="InterPro" id="IPR045206">
    <property type="entry name" value="Maestro_heat-like_prot"/>
</dbReference>
<organism evidence="3 4">
    <name type="scientific">Alligator mississippiensis</name>
    <name type="common">American alligator</name>
    <dbReference type="NCBI Taxonomy" id="8496"/>
    <lineage>
        <taxon>Eukaryota</taxon>
        <taxon>Metazoa</taxon>
        <taxon>Chordata</taxon>
        <taxon>Craniata</taxon>
        <taxon>Vertebrata</taxon>
        <taxon>Euteleostomi</taxon>
        <taxon>Archelosauria</taxon>
        <taxon>Archosauria</taxon>
        <taxon>Crocodylia</taxon>
        <taxon>Alligatoridae</taxon>
        <taxon>Alligatorinae</taxon>
        <taxon>Alligator</taxon>
    </lineage>
</organism>
<name>A0A151P4B4_ALLMI</name>
<evidence type="ECO:0000259" key="2">
    <source>
        <dbReference type="Pfam" id="PF21047"/>
    </source>
</evidence>
<dbReference type="InterPro" id="IPR048465">
    <property type="entry name" value="Maestro-like_HEAT"/>
</dbReference>
<evidence type="ECO:0000313" key="3">
    <source>
        <dbReference type="EMBL" id="KYO43896.1"/>
    </source>
</evidence>
<keyword evidence="4" id="KW-1185">Reference proteome</keyword>
<sequence>MSSIWLGSEDPEKSKNCSSQAAEEKHSIQATCVEILENLDVSISGMSQVIGKYFPSNQALDFVGSIMDAMLSASPMCATAAGHWLITILRELGDALLDEVLDILGTIFIWMLTIQERSVKGFLLEGVSILAGFHLEAVTSSLLRKPLPMDRQHVRVWRRSPPFTPAQC</sequence>
<evidence type="ECO:0000313" key="4">
    <source>
        <dbReference type="Proteomes" id="UP000050525"/>
    </source>
</evidence>
<dbReference type="PANTHER" id="PTHR23120:SF22">
    <property type="entry name" value="MAESTRO HEAT-LIKE REPEAT-CONTAINING PROTEIN FAMILY MEMBER 2B"/>
    <property type="match status" value="1"/>
</dbReference>
<proteinExistence type="predicted"/>
<dbReference type="GO" id="GO:0005737">
    <property type="term" value="C:cytoplasm"/>
    <property type="evidence" value="ECO:0007669"/>
    <property type="project" value="TreeGrafter"/>
</dbReference>
<dbReference type="PANTHER" id="PTHR23120">
    <property type="entry name" value="MAESTRO-RELATED HEAT DOMAIN-CONTAINING"/>
    <property type="match status" value="1"/>
</dbReference>
<dbReference type="EMBL" id="AKHW03001049">
    <property type="protein sequence ID" value="KYO43896.1"/>
    <property type="molecule type" value="Genomic_DNA"/>
</dbReference>
<dbReference type="Proteomes" id="UP000050525">
    <property type="component" value="Unassembled WGS sequence"/>
</dbReference>
<accession>A0A151P4B4</accession>
<feature type="region of interest" description="Disordered" evidence="1">
    <location>
        <begin position="1"/>
        <end position="21"/>
    </location>
</feature>
<reference evidence="3 4" key="1">
    <citation type="journal article" date="2012" name="Genome Biol.">
        <title>Sequencing three crocodilian genomes to illuminate the evolution of archosaurs and amniotes.</title>
        <authorList>
            <person name="St John J.A."/>
            <person name="Braun E.L."/>
            <person name="Isberg S.R."/>
            <person name="Miles L.G."/>
            <person name="Chong A.Y."/>
            <person name="Gongora J."/>
            <person name="Dalzell P."/>
            <person name="Moran C."/>
            <person name="Bed'hom B."/>
            <person name="Abzhanov A."/>
            <person name="Burgess S.C."/>
            <person name="Cooksey A.M."/>
            <person name="Castoe T.A."/>
            <person name="Crawford N.G."/>
            <person name="Densmore L.D."/>
            <person name="Drew J.C."/>
            <person name="Edwards S.V."/>
            <person name="Faircloth B.C."/>
            <person name="Fujita M.K."/>
            <person name="Greenwold M.J."/>
            <person name="Hoffmann F.G."/>
            <person name="Howard J.M."/>
            <person name="Iguchi T."/>
            <person name="Janes D.E."/>
            <person name="Khan S.Y."/>
            <person name="Kohno S."/>
            <person name="de Koning A.J."/>
            <person name="Lance S.L."/>
            <person name="McCarthy F.M."/>
            <person name="McCormack J.E."/>
            <person name="Merchant M.E."/>
            <person name="Peterson D.G."/>
            <person name="Pollock D.D."/>
            <person name="Pourmand N."/>
            <person name="Raney B.J."/>
            <person name="Roessler K.A."/>
            <person name="Sanford J.R."/>
            <person name="Sawyer R.H."/>
            <person name="Schmidt C.J."/>
            <person name="Triplett E.W."/>
            <person name="Tuberville T.D."/>
            <person name="Venegas-Anaya M."/>
            <person name="Howard J.T."/>
            <person name="Jarvis E.D."/>
            <person name="Guillette L.J.Jr."/>
            <person name="Glenn T.C."/>
            <person name="Green R.E."/>
            <person name="Ray D.A."/>
        </authorList>
    </citation>
    <scope>NUCLEOTIDE SEQUENCE [LARGE SCALE GENOMIC DNA]</scope>
    <source>
        <strain evidence="3">KSC_2009_1</strain>
    </source>
</reference>